<accession>A0A0M4RM38</accession>
<dbReference type="GO" id="GO:0006352">
    <property type="term" value="P:DNA-templated transcription initiation"/>
    <property type="evidence" value="ECO:0007669"/>
    <property type="project" value="InterPro"/>
</dbReference>
<dbReference type="InterPro" id="IPR013325">
    <property type="entry name" value="RNA_pol_sigma_r2"/>
</dbReference>
<feature type="region of interest" description="Disordered" evidence="1">
    <location>
        <begin position="1"/>
        <end position="28"/>
    </location>
</feature>
<dbReference type="Gene3D" id="1.10.1740.10">
    <property type="match status" value="1"/>
</dbReference>
<evidence type="ECO:0000256" key="1">
    <source>
        <dbReference type="SAM" id="MobiDB-lite"/>
    </source>
</evidence>
<proteinExistence type="predicted"/>
<dbReference type="EMBL" id="CP012677">
    <property type="protein sequence ID" value="ALE91151.1"/>
    <property type="molecule type" value="Genomic_DNA"/>
</dbReference>
<organism evidence="3 4">
    <name type="scientific">Arthrobacter alpinus</name>
    <dbReference type="NCBI Taxonomy" id="656366"/>
    <lineage>
        <taxon>Bacteria</taxon>
        <taxon>Bacillati</taxon>
        <taxon>Actinomycetota</taxon>
        <taxon>Actinomycetes</taxon>
        <taxon>Micrococcales</taxon>
        <taxon>Micrococcaceae</taxon>
        <taxon>Arthrobacter</taxon>
    </lineage>
</organism>
<protein>
    <recommendedName>
        <fullName evidence="2">RNA polymerase sigma-70 region 2 domain-containing protein</fullName>
    </recommendedName>
</protein>
<dbReference type="OrthoDB" id="4906898at2"/>
<evidence type="ECO:0000313" key="4">
    <source>
        <dbReference type="Proteomes" id="UP000062833"/>
    </source>
</evidence>
<dbReference type="PATRIC" id="fig|656366.3.peg.37"/>
<feature type="domain" description="RNA polymerase sigma-70 region 2" evidence="2">
    <location>
        <begin position="44"/>
        <end position="108"/>
    </location>
</feature>
<evidence type="ECO:0000259" key="2">
    <source>
        <dbReference type="Pfam" id="PF04542"/>
    </source>
</evidence>
<dbReference type="KEGG" id="aaq:AOC05_00200"/>
<dbReference type="Proteomes" id="UP000062833">
    <property type="component" value="Chromosome"/>
</dbReference>
<sequence length="302" mass="32904">MVTYASARTSHRKDQLPGNFRPDSEANGPVIRGEDVMTAVDDISRFVRSRLARAGFPNETDDVLQDIRIAVWSGVSRGRYQPLPGIRFGAWVQGIANNVCTAHIAKASAHFTVPLFTEESDDHPAFDRPQEAVPEPAGVADRDWAINVLKLTRMCAGEEAWGSAMFLLLDDYDDSSGVATTVVDRADTPAYRRARRDLKFVRQVAITVRNALAVVDSNDANEAVMATSASECLPTELHRTIAATIVVPKLSGPERLAALPVIAAKTNVTPRYVAVQTGRARALYLAALKVIRMSHPAQAMPM</sequence>
<dbReference type="Pfam" id="PF04542">
    <property type="entry name" value="Sigma70_r2"/>
    <property type="match status" value="1"/>
</dbReference>
<dbReference type="GO" id="GO:0003700">
    <property type="term" value="F:DNA-binding transcription factor activity"/>
    <property type="evidence" value="ECO:0007669"/>
    <property type="project" value="InterPro"/>
</dbReference>
<gene>
    <name evidence="3" type="ORF">AOC05_00200</name>
</gene>
<dbReference type="InterPro" id="IPR007627">
    <property type="entry name" value="RNA_pol_sigma70_r2"/>
</dbReference>
<keyword evidence="4" id="KW-1185">Reference proteome</keyword>
<dbReference type="SUPFAM" id="SSF88946">
    <property type="entry name" value="Sigma2 domain of RNA polymerase sigma factors"/>
    <property type="match status" value="1"/>
</dbReference>
<evidence type="ECO:0000313" key="3">
    <source>
        <dbReference type="EMBL" id="ALE91151.1"/>
    </source>
</evidence>
<reference evidence="4" key="1">
    <citation type="submission" date="2015-09" db="EMBL/GenBank/DDBJ databases">
        <title>Complete genome of Arthrobacter alpinus strain R3.8.</title>
        <authorList>
            <person name="See-Too W.S."/>
            <person name="Chan K.G."/>
        </authorList>
    </citation>
    <scope>NUCLEOTIDE SEQUENCE [LARGE SCALE GENOMIC DNA]</scope>
    <source>
        <strain evidence="4">R3.8</strain>
    </source>
</reference>
<name>A0A0M4RM38_9MICC</name>
<dbReference type="AlphaFoldDB" id="A0A0M4RM38"/>